<proteinExistence type="predicted"/>
<name>A0ABP9GQX1_9ACTN</name>
<organism evidence="3 4">
    <name type="scientific">Streptomonospora halophila</name>
    <dbReference type="NCBI Taxonomy" id="427369"/>
    <lineage>
        <taxon>Bacteria</taxon>
        <taxon>Bacillati</taxon>
        <taxon>Actinomycetota</taxon>
        <taxon>Actinomycetes</taxon>
        <taxon>Streptosporangiales</taxon>
        <taxon>Nocardiopsidaceae</taxon>
        <taxon>Streptomonospora</taxon>
    </lineage>
</organism>
<reference evidence="4" key="1">
    <citation type="journal article" date="2019" name="Int. J. Syst. Evol. Microbiol.">
        <title>The Global Catalogue of Microorganisms (GCM) 10K type strain sequencing project: providing services to taxonomists for standard genome sequencing and annotation.</title>
        <authorList>
            <consortium name="The Broad Institute Genomics Platform"/>
            <consortium name="The Broad Institute Genome Sequencing Center for Infectious Disease"/>
            <person name="Wu L."/>
            <person name="Ma J."/>
        </authorList>
    </citation>
    <scope>NUCLEOTIDE SEQUENCE [LARGE SCALE GENOMIC DNA]</scope>
    <source>
        <strain evidence="4">JCM 18123</strain>
    </source>
</reference>
<dbReference type="Proteomes" id="UP001499993">
    <property type="component" value="Unassembled WGS sequence"/>
</dbReference>
<evidence type="ECO:0000256" key="2">
    <source>
        <dbReference type="SAM" id="Phobius"/>
    </source>
</evidence>
<keyword evidence="2" id="KW-0812">Transmembrane</keyword>
<comment type="caution">
    <text evidence="3">The sequence shown here is derived from an EMBL/GenBank/DDBJ whole genome shotgun (WGS) entry which is preliminary data.</text>
</comment>
<sequence length="192" mass="21121">MRRWFHTWPLRRTRNFRAPARDDPVRGSGAGSRSPSKIKHRPGLPGRFPPPEAVKIVTVTVRFAWWLCGLFLALGIGVSGTGVWLWATVDGEAGAAALVPGGGSPGLRDRLRPHALFRAHTDGELRVPIMLGARARTAVRPRARLDAGGPRLTMTVGRRTTTPLPVYRAMARGKDWDGLRERLDLQNEPDTA</sequence>
<feature type="transmembrane region" description="Helical" evidence="2">
    <location>
        <begin position="63"/>
        <end position="87"/>
    </location>
</feature>
<evidence type="ECO:0008006" key="5">
    <source>
        <dbReference type="Google" id="ProtNLM"/>
    </source>
</evidence>
<accession>A0ABP9GQX1</accession>
<evidence type="ECO:0000313" key="4">
    <source>
        <dbReference type="Proteomes" id="UP001499993"/>
    </source>
</evidence>
<feature type="region of interest" description="Disordered" evidence="1">
    <location>
        <begin position="19"/>
        <end position="45"/>
    </location>
</feature>
<evidence type="ECO:0000256" key="1">
    <source>
        <dbReference type="SAM" id="MobiDB-lite"/>
    </source>
</evidence>
<keyword evidence="4" id="KW-1185">Reference proteome</keyword>
<keyword evidence="2" id="KW-0472">Membrane</keyword>
<keyword evidence="2" id="KW-1133">Transmembrane helix</keyword>
<dbReference type="EMBL" id="BAABIK010000014">
    <property type="protein sequence ID" value="GAA4943623.1"/>
    <property type="molecule type" value="Genomic_DNA"/>
</dbReference>
<evidence type="ECO:0000313" key="3">
    <source>
        <dbReference type="EMBL" id="GAA4943623.1"/>
    </source>
</evidence>
<protein>
    <recommendedName>
        <fullName evidence="5">PH domain-containing protein</fullName>
    </recommendedName>
</protein>
<gene>
    <name evidence="3" type="ORF">GCM10023224_28000</name>
</gene>